<dbReference type="InterPro" id="IPR052048">
    <property type="entry name" value="ST_Response_Regulator"/>
</dbReference>
<dbReference type="EMBL" id="JWLZ01000200">
    <property type="protein sequence ID" value="KHT61489.1"/>
    <property type="molecule type" value="Genomic_DNA"/>
</dbReference>
<dbReference type="InterPro" id="IPR011006">
    <property type="entry name" value="CheY-like_superfamily"/>
</dbReference>
<dbReference type="RefSeq" id="WP_039467892.1">
    <property type="nucleotide sequence ID" value="NZ_JWLZ01000200.1"/>
</dbReference>
<protein>
    <recommendedName>
        <fullName evidence="2">Response regulatory domain-containing protein</fullName>
    </recommendedName>
</protein>
<dbReference type="SUPFAM" id="SSF52172">
    <property type="entry name" value="CheY-like"/>
    <property type="match status" value="1"/>
</dbReference>
<comment type="caution">
    <text evidence="3">The sequence shown here is derived from an EMBL/GenBank/DDBJ whole genome shotgun (WGS) entry which is preliminary data.</text>
</comment>
<dbReference type="Gene3D" id="1.25.40.10">
    <property type="entry name" value="Tetratricopeptide repeat domain"/>
    <property type="match status" value="1"/>
</dbReference>
<dbReference type="PROSITE" id="PS50110">
    <property type="entry name" value="RESPONSE_REGULATORY"/>
    <property type="match status" value="1"/>
</dbReference>
<dbReference type="AlphaFoldDB" id="A0A0B9FZ63"/>
<dbReference type="PANTHER" id="PTHR43228:SF1">
    <property type="entry name" value="TWO-COMPONENT RESPONSE REGULATOR ARR22"/>
    <property type="match status" value="1"/>
</dbReference>
<accession>A0A0B9FZ63</accession>
<evidence type="ECO:0000256" key="1">
    <source>
        <dbReference type="PROSITE-ProRule" id="PRU00169"/>
    </source>
</evidence>
<organism evidence="3 4">
    <name type="scientific">Photobacterium gaetbulicola</name>
    <dbReference type="NCBI Taxonomy" id="1295392"/>
    <lineage>
        <taxon>Bacteria</taxon>
        <taxon>Pseudomonadati</taxon>
        <taxon>Pseudomonadota</taxon>
        <taxon>Gammaproteobacteria</taxon>
        <taxon>Vibrionales</taxon>
        <taxon>Vibrionaceae</taxon>
        <taxon>Photobacterium</taxon>
    </lineage>
</organism>
<evidence type="ECO:0000259" key="2">
    <source>
        <dbReference type="PROSITE" id="PS50110"/>
    </source>
</evidence>
<dbReference type="SMART" id="SM00448">
    <property type="entry name" value="REC"/>
    <property type="match status" value="1"/>
</dbReference>
<dbReference type="Proteomes" id="UP000031278">
    <property type="component" value="Unassembled WGS sequence"/>
</dbReference>
<evidence type="ECO:0000313" key="3">
    <source>
        <dbReference type="EMBL" id="KHT61489.1"/>
    </source>
</evidence>
<dbReference type="Gene3D" id="3.40.50.2300">
    <property type="match status" value="1"/>
</dbReference>
<dbReference type="Pfam" id="PF00072">
    <property type="entry name" value="Response_reg"/>
    <property type="match status" value="1"/>
</dbReference>
<feature type="modified residue" description="4-aspartylphosphate" evidence="1">
    <location>
        <position position="69"/>
    </location>
</feature>
<dbReference type="GO" id="GO:0000160">
    <property type="term" value="P:phosphorelay signal transduction system"/>
    <property type="evidence" value="ECO:0007669"/>
    <property type="project" value="InterPro"/>
</dbReference>
<sequence>MPNNKEQFQGVTLPLHAVKALIVDDQRLATTMLKSILQKIGLTHINTACDHQQAQQHCQHIAYDVLLIDYHLEGPLTGTELINLLRRRKLVSPYCGIIMISGDHSAEVILTSMSVEPDCFMAKPITADMVKAKLLSTLEECALRAPVYKALLSHDRQQAIATCKKQLMHTGYHHKLEGLLLDLLIEDGQWLQAEKYANILRKHHPSPKLSLILAKILHHNNQLKAAIHLLECQLQQSPLHIELYDYLASYQEQDKAYYDALSSAQQALKLTPSISHRALKVAQLAADLDRVEQVLKAGQTLANHLPIIDVEWIICLAEYMAIFEQVYFSQPALSQRQRLKLELQKINKRAHSRVMPAQEPFLSAYSHIFMSRLLLGNAQPLKAKRRLLLGLSPFFNKIPQLPSVILADTLPLLIHLGETQLISSIMQAIEKRNRFDGHSQNRLSDIKQQTHLAQRITHLEGQLNEAYRILQTSPEQAFIRYQQIVHDYPLCSEANLGLLQCMLDLNTGSEEEVKHNMKAISSMPLPNDLENWRKDLLEGMTSKKASPHQHRVALTYKKQTQRFLDTESTE</sequence>
<keyword evidence="1" id="KW-0597">Phosphoprotein</keyword>
<dbReference type="PANTHER" id="PTHR43228">
    <property type="entry name" value="TWO-COMPONENT RESPONSE REGULATOR"/>
    <property type="match status" value="1"/>
</dbReference>
<dbReference type="InterPro" id="IPR011990">
    <property type="entry name" value="TPR-like_helical_dom_sf"/>
</dbReference>
<proteinExistence type="predicted"/>
<dbReference type="InterPro" id="IPR001789">
    <property type="entry name" value="Sig_transdc_resp-reg_receiver"/>
</dbReference>
<reference evidence="3 4" key="1">
    <citation type="submission" date="2014-12" db="EMBL/GenBank/DDBJ databases">
        <title>Genome sequencing of Photobacterium gaetbulicola AD005a.</title>
        <authorList>
            <person name="Adrian T.G.S."/>
            <person name="Chan K.G."/>
        </authorList>
    </citation>
    <scope>NUCLEOTIDE SEQUENCE [LARGE SCALE GENOMIC DNA]</scope>
    <source>
        <strain evidence="3 4">AD005a</strain>
    </source>
</reference>
<evidence type="ECO:0000313" key="4">
    <source>
        <dbReference type="Proteomes" id="UP000031278"/>
    </source>
</evidence>
<gene>
    <name evidence="3" type="ORF">RJ45_22565</name>
</gene>
<name>A0A0B9FZ63_9GAMM</name>
<dbReference type="SUPFAM" id="SSF48452">
    <property type="entry name" value="TPR-like"/>
    <property type="match status" value="1"/>
</dbReference>
<feature type="domain" description="Response regulatory" evidence="2">
    <location>
        <begin position="19"/>
        <end position="138"/>
    </location>
</feature>